<dbReference type="AlphaFoldDB" id="B8HL94"/>
<keyword evidence="3" id="KW-1003">Cell membrane</keyword>
<dbReference type="GO" id="GO:0022857">
    <property type="term" value="F:transmembrane transporter activity"/>
    <property type="evidence" value="ECO:0007669"/>
    <property type="project" value="InterPro"/>
</dbReference>
<evidence type="ECO:0000256" key="4">
    <source>
        <dbReference type="ARBA" id="ARBA00022692"/>
    </source>
</evidence>
<dbReference type="OrthoDB" id="9775268at2"/>
<feature type="transmembrane region" description="Helical" evidence="7">
    <location>
        <begin position="57"/>
        <end position="77"/>
    </location>
</feature>
<feature type="transmembrane region" description="Helical" evidence="7">
    <location>
        <begin position="380"/>
        <end position="405"/>
    </location>
</feature>
<dbReference type="eggNOG" id="COG0477">
    <property type="taxonomic scope" value="Bacteria"/>
</dbReference>
<dbReference type="PROSITE" id="PS50850">
    <property type="entry name" value="MFS"/>
    <property type="match status" value="1"/>
</dbReference>
<evidence type="ECO:0000256" key="1">
    <source>
        <dbReference type="ARBA" id="ARBA00004651"/>
    </source>
</evidence>
<organism evidence="9">
    <name type="scientific">Cyanothece sp. (strain PCC 7425 / ATCC 29141)</name>
    <dbReference type="NCBI Taxonomy" id="395961"/>
    <lineage>
        <taxon>Bacteria</taxon>
        <taxon>Bacillati</taxon>
        <taxon>Cyanobacteriota</taxon>
        <taxon>Cyanophyceae</taxon>
        <taxon>Gomontiellales</taxon>
        <taxon>Cyanothecaceae</taxon>
        <taxon>Cyanothece</taxon>
    </lineage>
</organism>
<dbReference type="GO" id="GO:0005886">
    <property type="term" value="C:plasma membrane"/>
    <property type="evidence" value="ECO:0007669"/>
    <property type="project" value="UniProtKB-SubCell"/>
</dbReference>
<evidence type="ECO:0000313" key="9">
    <source>
        <dbReference type="EMBL" id="ACL46959.1"/>
    </source>
</evidence>
<dbReference type="SUPFAM" id="SSF103473">
    <property type="entry name" value="MFS general substrate transporter"/>
    <property type="match status" value="1"/>
</dbReference>
<proteinExistence type="predicted"/>
<feature type="transmembrane region" description="Helical" evidence="7">
    <location>
        <begin position="114"/>
        <end position="131"/>
    </location>
</feature>
<name>B8HL94_CYAP4</name>
<dbReference type="Gene3D" id="1.20.1250.20">
    <property type="entry name" value="MFS general substrate transporter like domains"/>
    <property type="match status" value="2"/>
</dbReference>
<feature type="transmembrane region" description="Helical" evidence="7">
    <location>
        <begin position="152"/>
        <end position="177"/>
    </location>
</feature>
<accession>B8HL94</accession>
<gene>
    <name evidence="9" type="ordered locus">Cyan7425_4653</name>
</gene>
<dbReference type="EMBL" id="CP001344">
    <property type="protein sequence ID" value="ACL46959.1"/>
    <property type="molecule type" value="Genomic_DNA"/>
</dbReference>
<dbReference type="STRING" id="395961.Cyan7425_4653"/>
<feature type="transmembrane region" description="Helical" evidence="7">
    <location>
        <begin position="30"/>
        <end position="51"/>
    </location>
</feature>
<feature type="transmembrane region" description="Helical" evidence="7">
    <location>
        <begin position="268"/>
        <end position="286"/>
    </location>
</feature>
<evidence type="ECO:0000259" key="8">
    <source>
        <dbReference type="PROSITE" id="PS50850"/>
    </source>
</evidence>
<dbReference type="PANTHER" id="PTHR23513">
    <property type="entry name" value="INTEGRAL MEMBRANE EFFLUX PROTEIN-RELATED"/>
    <property type="match status" value="1"/>
</dbReference>
<dbReference type="CDD" id="cd06173">
    <property type="entry name" value="MFS_MefA_like"/>
    <property type="match status" value="1"/>
</dbReference>
<dbReference type="InterPro" id="IPR036259">
    <property type="entry name" value="MFS_trans_sf"/>
</dbReference>
<keyword evidence="4 7" id="KW-0812">Transmembrane</keyword>
<feature type="transmembrane region" description="Helical" evidence="7">
    <location>
        <begin position="298"/>
        <end position="327"/>
    </location>
</feature>
<dbReference type="HOGENOM" id="CLU_034180_11_0_3"/>
<evidence type="ECO:0000256" key="6">
    <source>
        <dbReference type="ARBA" id="ARBA00023136"/>
    </source>
</evidence>
<evidence type="ECO:0000256" key="3">
    <source>
        <dbReference type="ARBA" id="ARBA00022475"/>
    </source>
</evidence>
<dbReference type="InterPro" id="IPR010290">
    <property type="entry name" value="TM_effector"/>
</dbReference>
<evidence type="ECO:0000256" key="2">
    <source>
        <dbReference type="ARBA" id="ARBA00022448"/>
    </source>
</evidence>
<keyword evidence="6 7" id="KW-0472">Membrane</keyword>
<keyword evidence="5 7" id="KW-1133">Transmembrane helix</keyword>
<feature type="transmembrane region" description="Helical" evidence="7">
    <location>
        <begin position="223"/>
        <end position="256"/>
    </location>
</feature>
<comment type="subcellular location">
    <subcellularLocation>
        <location evidence="1">Cell membrane</location>
        <topology evidence="1">Multi-pass membrane protein</topology>
    </subcellularLocation>
</comment>
<dbReference type="PANTHER" id="PTHR23513:SF9">
    <property type="entry name" value="ENTEROBACTIN EXPORTER ENTS"/>
    <property type="match status" value="1"/>
</dbReference>
<feature type="domain" description="Major facilitator superfamily (MFS) profile" evidence="8">
    <location>
        <begin position="1"/>
        <end position="409"/>
    </location>
</feature>
<sequence>MGLSQSAVPPIPKPDPWLALRYGSFRNLAIARLILLTVFQMQTVAVGWELYERTHDPLVLGGVGLVQIVPIMAVTFLAGHLADQRHRKLIILLCGTCMALSTLGLTLISFQQGSIALVYACLVITGLARGFHKPATDALLWQYIPTTAYSNAATWTSAVFQFGAVVGPALGGLLIAWFHGATIVYGVSTVATIVYLGLIGQLPDRRQQVIQEPFSWRSLGAGFYFLQAHPVVLGVMVLDLFAVLLGGAITLLPVYAKDILQVGAAELGWLRAAPSIGALLMGAALIHLPPVRPAGKVLLGSVIGFGLATIGFGLSRSLTLSIVLLVITGALDNISVVIRHTLAQLWTPDHLRGRVSAINSLCISMSNELGGFESGITAAWFGPIASVVGGGVGTLLVVGVVAMLWPEIRQLRELQPPTLPSSSSKLA</sequence>
<protein>
    <submittedName>
        <fullName evidence="9">Major facilitator superfamily MFS_1</fullName>
    </submittedName>
</protein>
<evidence type="ECO:0000256" key="7">
    <source>
        <dbReference type="SAM" id="Phobius"/>
    </source>
</evidence>
<reference evidence="9" key="1">
    <citation type="submission" date="2009-01" db="EMBL/GenBank/DDBJ databases">
        <title>Complete sequence of chromosome Cyanothece sp. PCC 7425.</title>
        <authorList>
            <consortium name="US DOE Joint Genome Institute"/>
            <person name="Lucas S."/>
            <person name="Copeland A."/>
            <person name="Lapidus A."/>
            <person name="Glavina del Rio T."/>
            <person name="Dalin E."/>
            <person name="Tice H."/>
            <person name="Bruce D."/>
            <person name="Goodwin L."/>
            <person name="Pitluck S."/>
            <person name="Sims D."/>
            <person name="Meineke L."/>
            <person name="Brettin T."/>
            <person name="Detter J.C."/>
            <person name="Han C."/>
            <person name="Larimer F."/>
            <person name="Land M."/>
            <person name="Hauser L."/>
            <person name="Kyrpides N."/>
            <person name="Ovchinnikova G."/>
            <person name="Liberton M."/>
            <person name="Stoeckel J."/>
            <person name="Banerjee A."/>
            <person name="Singh A."/>
            <person name="Page L."/>
            <person name="Sato H."/>
            <person name="Zhao L."/>
            <person name="Sherman L."/>
            <person name="Pakrasi H."/>
            <person name="Richardson P."/>
        </authorList>
    </citation>
    <scope>NUCLEOTIDE SEQUENCE</scope>
    <source>
        <strain evidence="9">PCC 7425</strain>
    </source>
</reference>
<dbReference type="InterPro" id="IPR020846">
    <property type="entry name" value="MFS_dom"/>
</dbReference>
<evidence type="ECO:0000256" key="5">
    <source>
        <dbReference type="ARBA" id="ARBA00022989"/>
    </source>
</evidence>
<dbReference type="Pfam" id="PF05977">
    <property type="entry name" value="MFS_3"/>
    <property type="match status" value="1"/>
</dbReference>
<feature type="transmembrane region" description="Helical" evidence="7">
    <location>
        <begin position="183"/>
        <end position="202"/>
    </location>
</feature>
<keyword evidence="2" id="KW-0813">Transport</keyword>
<feature type="transmembrane region" description="Helical" evidence="7">
    <location>
        <begin position="89"/>
        <end position="108"/>
    </location>
</feature>
<dbReference type="KEGG" id="cyn:Cyan7425_4653"/>